<proteinExistence type="predicted"/>
<dbReference type="PANTHER" id="PTHR24421:SF61">
    <property type="entry name" value="OXYGEN SENSOR HISTIDINE KINASE NREB"/>
    <property type="match status" value="1"/>
</dbReference>
<evidence type="ECO:0000256" key="2">
    <source>
        <dbReference type="ARBA" id="ARBA00022777"/>
    </source>
</evidence>
<dbReference type="Gene3D" id="3.30.565.10">
    <property type="entry name" value="Histidine kinase-like ATPase, C-terminal domain"/>
    <property type="match status" value="1"/>
</dbReference>
<keyword evidence="6" id="KW-1185">Reference proteome</keyword>
<keyword evidence="3" id="KW-0902">Two-component regulatory system</keyword>
<gene>
    <name evidence="5" type="ORF">Sru01_09200</name>
</gene>
<dbReference type="InterPro" id="IPR050482">
    <property type="entry name" value="Sensor_HK_TwoCompSys"/>
</dbReference>
<protein>
    <recommendedName>
        <fullName evidence="4">Histidine kinase/HSP90-like ATPase domain-containing protein</fullName>
    </recommendedName>
</protein>
<dbReference type="InterPro" id="IPR036890">
    <property type="entry name" value="HATPase_C_sf"/>
</dbReference>
<sequence length="154" mass="16093">MHEELRMRGNQGLTRAVEEYLTEWSERTGVTVEVWAMPGAPAGDVHTAASGAVPDVAPGAVPDVVPAAVAEAVYAVLVEALGNVERHSRAQAVSIALTVGRSGLRLTISDNGAGFRPGRTGRGLDMMKRRFREVGGTLTINSVVGEGTTISGTI</sequence>
<dbReference type="GO" id="GO:0000160">
    <property type="term" value="P:phosphorelay signal transduction system"/>
    <property type="evidence" value="ECO:0007669"/>
    <property type="project" value="UniProtKB-KW"/>
</dbReference>
<evidence type="ECO:0000259" key="4">
    <source>
        <dbReference type="Pfam" id="PF02518"/>
    </source>
</evidence>
<dbReference type="CDD" id="cd16917">
    <property type="entry name" value="HATPase_UhpB-NarQ-NarX-like"/>
    <property type="match status" value="1"/>
</dbReference>
<organism evidence="5 6">
    <name type="scientific">Sphaerisporangium rufum</name>
    <dbReference type="NCBI Taxonomy" id="1381558"/>
    <lineage>
        <taxon>Bacteria</taxon>
        <taxon>Bacillati</taxon>
        <taxon>Actinomycetota</taxon>
        <taxon>Actinomycetes</taxon>
        <taxon>Streptosporangiales</taxon>
        <taxon>Streptosporangiaceae</taxon>
        <taxon>Sphaerisporangium</taxon>
    </lineage>
</organism>
<dbReference type="Pfam" id="PF02518">
    <property type="entry name" value="HATPase_c"/>
    <property type="match status" value="1"/>
</dbReference>
<dbReference type="EMBL" id="BOOU01000013">
    <property type="protein sequence ID" value="GII75938.1"/>
    <property type="molecule type" value="Genomic_DNA"/>
</dbReference>
<dbReference type="Proteomes" id="UP000655287">
    <property type="component" value="Unassembled WGS sequence"/>
</dbReference>
<name>A0A919QZ13_9ACTN</name>
<keyword evidence="1" id="KW-0808">Transferase</keyword>
<evidence type="ECO:0000256" key="3">
    <source>
        <dbReference type="ARBA" id="ARBA00023012"/>
    </source>
</evidence>
<dbReference type="InterPro" id="IPR003594">
    <property type="entry name" value="HATPase_dom"/>
</dbReference>
<dbReference type="PANTHER" id="PTHR24421">
    <property type="entry name" value="NITRATE/NITRITE SENSOR PROTEIN NARX-RELATED"/>
    <property type="match status" value="1"/>
</dbReference>
<reference evidence="5" key="1">
    <citation type="submission" date="2021-01" db="EMBL/GenBank/DDBJ databases">
        <title>Whole genome shotgun sequence of Sphaerisporangium rufum NBRC 109079.</title>
        <authorList>
            <person name="Komaki H."/>
            <person name="Tamura T."/>
        </authorList>
    </citation>
    <scope>NUCLEOTIDE SEQUENCE</scope>
    <source>
        <strain evidence="5">NBRC 109079</strain>
    </source>
</reference>
<dbReference type="SUPFAM" id="SSF55874">
    <property type="entry name" value="ATPase domain of HSP90 chaperone/DNA topoisomerase II/histidine kinase"/>
    <property type="match status" value="1"/>
</dbReference>
<evidence type="ECO:0000313" key="6">
    <source>
        <dbReference type="Proteomes" id="UP000655287"/>
    </source>
</evidence>
<evidence type="ECO:0000313" key="5">
    <source>
        <dbReference type="EMBL" id="GII75938.1"/>
    </source>
</evidence>
<keyword evidence="2" id="KW-0418">Kinase</keyword>
<evidence type="ECO:0000256" key="1">
    <source>
        <dbReference type="ARBA" id="ARBA00022679"/>
    </source>
</evidence>
<comment type="caution">
    <text evidence="5">The sequence shown here is derived from an EMBL/GenBank/DDBJ whole genome shotgun (WGS) entry which is preliminary data.</text>
</comment>
<dbReference type="AlphaFoldDB" id="A0A919QZ13"/>
<feature type="domain" description="Histidine kinase/HSP90-like ATPase" evidence="4">
    <location>
        <begin position="70"/>
        <end position="151"/>
    </location>
</feature>
<accession>A0A919QZ13</accession>
<dbReference type="GO" id="GO:0016301">
    <property type="term" value="F:kinase activity"/>
    <property type="evidence" value="ECO:0007669"/>
    <property type="project" value="UniProtKB-KW"/>
</dbReference>